<name>A0A7W7S2Q9_9ACTN</name>
<evidence type="ECO:0000313" key="1">
    <source>
        <dbReference type="EMBL" id="MBB4942859.1"/>
    </source>
</evidence>
<dbReference type="RefSeq" id="WP_246468287.1">
    <property type="nucleotide sequence ID" value="NZ_BAABEK010000073.1"/>
</dbReference>
<dbReference type="AlphaFoldDB" id="A0A7W7S2Q9"/>
<evidence type="ECO:0008006" key="3">
    <source>
        <dbReference type="Google" id="ProtNLM"/>
    </source>
</evidence>
<protein>
    <recommendedName>
        <fullName evidence="3">DUF4158 domain-containing protein</fullName>
    </recommendedName>
</protein>
<keyword evidence="2" id="KW-1185">Reference proteome</keyword>
<sequence>MRREWELEDLIERWTLDEAERELLANTSGATRLGFALLLKFFELEARFPRWEDVPTVADEDKLVFWLAAEICPLKMSRDRLRAALLARCREERIEPPRPAPIERLLGAAEAMFERQFTMRTLDRLSAEAVVKLEELIAVDDPDPDGGSGGMRSFLQELKEDPGPLQLETLLAEIVKLERVKATGLPKGCSRGCRRKSWRAGGPGR</sequence>
<dbReference type="Proteomes" id="UP000534286">
    <property type="component" value="Unassembled WGS sequence"/>
</dbReference>
<comment type="caution">
    <text evidence="1">The sequence shown here is derived from an EMBL/GenBank/DDBJ whole genome shotgun (WGS) entry which is preliminary data.</text>
</comment>
<dbReference type="EMBL" id="JACHJU010000004">
    <property type="protein sequence ID" value="MBB4942859.1"/>
    <property type="molecule type" value="Genomic_DNA"/>
</dbReference>
<gene>
    <name evidence="1" type="ORF">FHR32_007259</name>
</gene>
<accession>A0A7W7S2Q9</accession>
<evidence type="ECO:0000313" key="2">
    <source>
        <dbReference type="Proteomes" id="UP000534286"/>
    </source>
</evidence>
<organism evidence="1 2">
    <name type="scientific">Streptosporangium album</name>
    <dbReference type="NCBI Taxonomy" id="47479"/>
    <lineage>
        <taxon>Bacteria</taxon>
        <taxon>Bacillati</taxon>
        <taxon>Actinomycetota</taxon>
        <taxon>Actinomycetes</taxon>
        <taxon>Streptosporangiales</taxon>
        <taxon>Streptosporangiaceae</taxon>
        <taxon>Streptosporangium</taxon>
    </lineage>
</organism>
<proteinExistence type="predicted"/>
<reference evidence="1 2" key="1">
    <citation type="submission" date="2020-08" db="EMBL/GenBank/DDBJ databases">
        <title>Sequencing the genomes of 1000 actinobacteria strains.</title>
        <authorList>
            <person name="Klenk H.-P."/>
        </authorList>
    </citation>
    <scope>NUCLEOTIDE SEQUENCE [LARGE SCALE GENOMIC DNA]</scope>
    <source>
        <strain evidence="1 2">DSM 43023</strain>
    </source>
</reference>